<name>A0A1L7CH29_9CORY</name>
<reference evidence="3 4" key="1">
    <citation type="submission" date="2014-08" db="EMBL/GenBank/DDBJ databases">
        <title>Complete genome sequence of Corynebacterium aquilae S-613T(T) (=DSM 44791(T)), isolated from the choana of a healthy golden eagle.</title>
        <authorList>
            <person name="Ruckert C."/>
            <person name="Albersmeier A."/>
            <person name="Winkler A."/>
            <person name="Kalinowski J."/>
        </authorList>
    </citation>
    <scope>NUCLEOTIDE SEQUENCE [LARGE SCALE GENOMIC DNA]</scope>
    <source>
        <strain evidence="3 4">S-613</strain>
    </source>
</reference>
<dbReference type="Pfam" id="PF00561">
    <property type="entry name" value="Abhydrolase_1"/>
    <property type="match status" value="1"/>
</dbReference>
<feature type="region of interest" description="Disordered" evidence="1">
    <location>
        <begin position="30"/>
        <end position="53"/>
    </location>
</feature>
<dbReference type="PANTHER" id="PTHR43798:SF33">
    <property type="entry name" value="HYDROLASE, PUTATIVE (AFU_ORTHOLOGUE AFUA_2G14860)-RELATED"/>
    <property type="match status" value="1"/>
</dbReference>
<accession>A0A1L7CH29</accession>
<dbReference type="InterPro" id="IPR000073">
    <property type="entry name" value="AB_hydrolase_1"/>
</dbReference>
<dbReference type="Gene3D" id="3.40.50.1820">
    <property type="entry name" value="alpha/beta hydrolase"/>
    <property type="match status" value="1"/>
</dbReference>
<dbReference type="STRING" id="1431546.CAQU_08915"/>
<dbReference type="PANTHER" id="PTHR43798">
    <property type="entry name" value="MONOACYLGLYCEROL LIPASE"/>
    <property type="match status" value="1"/>
</dbReference>
<feature type="compositionally biased region" description="Low complexity" evidence="1">
    <location>
        <begin position="42"/>
        <end position="51"/>
    </location>
</feature>
<evidence type="ECO:0000313" key="4">
    <source>
        <dbReference type="Proteomes" id="UP000185478"/>
    </source>
</evidence>
<proteinExistence type="predicted"/>
<dbReference type="EMBL" id="CP009245">
    <property type="protein sequence ID" value="APT85172.1"/>
    <property type="molecule type" value="Genomic_DNA"/>
</dbReference>
<gene>
    <name evidence="3" type="ORF">CAQU_08915</name>
</gene>
<dbReference type="SUPFAM" id="SSF53474">
    <property type="entry name" value="alpha/beta-Hydrolases"/>
    <property type="match status" value="1"/>
</dbReference>
<dbReference type="InterPro" id="IPR050266">
    <property type="entry name" value="AB_hydrolase_sf"/>
</dbReference>
<evidence type="ECO:0000259" key="2">
    <source>
        <dbReference type="Pfam" id="PF00561"/>
    </source>
</evidence>
<dbReference type="KEGG" id="caqu:CAQU_08915"/>
<keyword evidence="4" id="KW-1185">Reference proteome</keyword>
<dbReference type="GO" id="GO:0016020">
    <property type="term" value="C:membrane"/>
    <property type="evidence" value="ECO:0007669"/>
    <property type="project" value="TreeGrafter"/>
</dbReference>
<evidence type="ECO:0000313" key="3">
    <source>
        <dbReference type="EMBL" id="APT85172.1"/>
    </source>
</evidence>
<sequence>MARRFLKQLTPQGRRRIAIEQAAIQAPTSRPGLHHVDDRGTVRTTGTITTPGQPPRDIPIELAYYRVGPAVNDDNHTTVVFVHGFTLAADSFFLQVDYLQQHYPEVTSLLVDIRGHGRTGEVQPELCTISGTADDVMATIAQHAPTGRLILVGHSLGGMTVLNLLRRADSTLRARIKGILLISTAIESLASQGLPQVLASPVANLVHQKLEVAPELAQSFRNDVAELLAPALAATVFYRDSTPYNIIEFHASMIHDTPLETIVGFFDDLQEHEETAASQYLSDIRGACVVGDKDHFTPVGQTELICKLWGCADKDILQDVGHMVILEDPESLNAYLGKLVGRTLPSLTGSTTHA</sequence>
<dbReference type="GO" id="GO:0003824">
    <property type="term" value="F:catalytic activity"/>
    <property type="evidence" value="ECO:0007669"/>
    <property type="project" value="UniProtKB-ARBA"/>
</dbReference>
<organism evidence="3 4">
    <name type="scientific">Corynebacterium aquilae DSM 44791</name>
    <dbReference type="NCBI Taxonomy" id="1431546"/>
    <lineage>
        <taxon>Bacteria</taxon>
        <taxon>Bacillati</taxon>
        <taxon>Actinomycetota</taxon>
        <taxon>Actinomycetes</taxon>
        <taxon>Mycobacteriales</taxon>
        <taxon>Corynebacteriaceae</taxon>
        <taxon>Corynebacterium</taxon>
    </lineage>
</organism>
<feature type="domain" description="AB hydrolase-1" evidence="2">
    <location>
        <begin position="78"/>
        <end position="329"/>
    </location>
</feature>
<dbReference type="AlphaFoldDB" id="A0A1L7CH29"/>
<dbReference type="Proteomes" id="UP000185478">
    <property type="component" value="Chromosome"/>
</dbReference>
<evidence type="ECO:0000256" key="1">
    <source>
        <dbReference type="SAM" id="MobiDB-lite"/>
    </source>
</evidence>
<protein>
    <recommendedName>
        <fullName evidence="2">AB hydrolase-1 domain-containing protein</fullName>
    </recommendedName>
</protein>
<dbReference type="InterPro" id="IPR029058">
    <property type="entry name" value="AB_hydrolase_fold"/>
</dbReference>